<keyword evidence="2" id="KW-1185">Reference proteome</keyword>
<gene>
    <name evidence="1" type="ORF">GCM10010992_13230</name>
</gene>
<accession>A0ABQ2NJF0</accession>
<protein>
    <recommendedName>
        <fullName evidence="3">Cell division protein FtsQ</fullName>
    </recommendedName>
</protein>
<dbReference type="Proteomes" id="UP000620064">
    <property type="component" value="Unassembled WGS sequence"/>
</dbReference>
<sequence length="276" mass="31882">MKNKWRILKILVTVVIFGFLLSFSLKRFNEKPLDDISVKMSDKSPVYFVDEKDIKTIVERYNTTKKVGDIDIPSLEKKLNELPAVDSANVYLSLDGKLHLDILQRVPAFRLNNGGKGFYVDKKGVEFPISKNYSHPCMLVSGDVKKKEYLKLVELIDKIDKDSFCKNYFAGITKENGNFNLITNEGLYKVELGDLNNIEFKIKGFKTFVEKFLVNQNPEKYSKISVKYDNQIVTTLNDGYKPEEDSLFIDKPQEIVEKPLEKEKEKKSAQKEEKKQ</sequence>
<evidence type="ECO:0008006" key="3">
    <source>
        <dbReference type="Google" id="ProtNLM"/>
    </source>
</evidence>
<organism evidence="1 2">
    <name type="scientific">Cloacibacterium rupense</name>
    <dbReference type="NCBI Taxonomy" id="517423"/>
    <lineage>
        <taxon>Bacteria</taxon>
        <taxon>Pseudomonadati</taxon>
        <taxon>Bacteroidota</taxon>
        <taxon>Flavobacteriia</taxon>
        <taxon>Flavobacteriales</taxon>
        <taxon>Weeksellaceae</taxon>
    </lineage>
</organism>
<name>A0ABQ2NJF0_9FLAO</name>
<evidence type="ECO:0000313" key="1">
    <source>
        <dbReference type="EMBL" id="GGP03731.1"/>
    </source>
</evidence>
<dbReference type="RefSeq" id="WP_229663393.1">
    <property type="nucleotide sequence ID" value="NZ_BMLV01000002.1"/>
</dbReference>
<dbReference type="EMBL" id="BMLV01000002">
    <property type="protein sequence ID" value="GGP03731.1"/>
    <property type="molecule type" value="Genomic_DNA"/>
</dbReference>
<evidence type="ECO:0000313" key="2">
    <source>
        <dbReference type="Proteomes" id="UP000620064"/>
    </source>
</evidence>
<proteinExistence type="predicted"/>
<reference evidence="2" key="1">
    <citation type="journal article" date="2019" name="Int. J. Syst. Evol. Microbiol.">
        <title>The Global Catalogue of Microorganisms (GCM) 10K type strain sequencing project: providing services to taxonomists for standard genome sequencing and annotation.</title>
        <authorList>
            <consortium name="The Broad Institute Genomics Platform"/>
            <consortium name="The Broad Institute Genome Sequencing Center for Infectious Disease"/>
            <person name="Wu L."/>
            <person name="Ma J."/>
        </authorList>
    </citation>
    <scope>NUCLEOTIDE SEQUENCE [LARGE SCALE GENOMIC DNA]</scope>
    <source>
        <strain evidence="2">CGMCC 1.7656</strain>
    </source>
</reference>
<comment type="caution">
    <text evidence="1">The sequence shown here is derived from an EMBL/GenBank/DDBJ whole genome shotgun (WGS) entry which is preliminary data.</text>
</comment>